<organism evidence="1 2">
    <name type="scientific">Rotaria sordida</name>
    <dbReference type="NCBI Taxonomy" id="392033"/>
    <lineage>
        <taxon>Eukaryota</taxon>
        <taxon>Metazoa</taxon>
        <taxon>Spiralia</taxon>
        <taxon>Gnathifera</taxon>
        <taxon>Rotifera</taxon>
        <taxon>Eurotatoria</taxon>
        <taxon>Bdelloidea</taxon>
        <taxon>Philodinida</taxon>
        <taxon>Philodinidae</taxon>
        <taxon>Rotaria</taxon>
    </lineage>
</organism>
<gene>
    <name evidence="1" type="ORF">FNK824_LOCUS43484</name>
</gene>
<proteinExistence type="predicted"/>
<evidence type="ECO:0000313" key="1">
    <source>
        <dbReference type="EMBL" id="CAF4386827.1"/>
    </source>
</evidence>
<feature type="non-terminal residue" evidence="1">
    <location>
        <position position="36"/>
    </location>
</feature>
<accession>A0A820NCS0</accession>
<sequence length="36" mass="4261">MKEYYIIFNLGSCADLLRAHPFGIREPLIAHIMWQL</sequence>
<protein>
    <submittedName>
        <fullName evidence="1">Uncharacterized protein</fullName>
    </submittedName>
</protein>
<reference evidence="1" key="1">
    <citation type="submission" date="2021-02" db="EMBL/GenBank/DDBJ databases">
        <authorList>
            <person name="Nowell W R."/>
        </authorList>
    </citation>
    <scope>NUCLEOTIDE SEQUENCE</scope>
</reference>
<dbReference type="EMBL" id="CAJOBE010061175">
    <property type="protein sequence ID" value="CAF4386827.1"/>
    <property type="molecule type" value="Genomic_DNA"/>
</dbReference>
<name>A0A820NCS0_9BILA</name>
<dbReference type="Proteomes" id="UP000663874">
    <property type="component" value="Unassembled WGS sequence"/>
</dbReference>
<evidence type="ECO:0000313" key="2">
    <source>
        <dbReference type="Proteomes" id="UP000663874"/>
    </source>
</evidence>
<dbReference type="AlphaFoldDB" id="A0A820NCS0"/>
<comment type="caution">
    <text evidence="1">The sequence shown here is derived from an EMBL/GenBank/DDBJ whole genome shotgun (WGS) entry which is preliminary data.</text>
</comment>